<accession>A0A9Q3GTS2</accession>
<organism evidence="1 2">
    <name type="scientific">Austropuccinia psidii MF-1</name>
    <dbReference type="NCBI Taxonomy" id="1389203"/>
    <lineage>
        <taxon>Eukaryota</taxon>
        <taxon>Fungi</taxon>
        <taxon>Dikarya</taxon>
        <taxon>Basidiomycota</taxon>
        <taxon>Pucciniomycotina</taxon>
        <taxon>Pucciniomycetes</taxon>
        <taxon>Pucciniales</taxon>
        <taxon>Sphaerophragmiaceae</taxon>
        <taxon>Austropuccinia</taxon>
    </lineage>
</organism>
<comment type="caution">
    <text evidence="1">The sequence shown here is derived from an EMBL/GenBank/DDBJ whole genome shotgun (WGS) entry which is preliminary data.</text>
</comment>
<keyword evidence="2" id="KW-1185">Reference proteome</keyword>
<dbReference type="Proteomes" id="UP000765509">
    <property type="component" value="Unassembled WGS sequence"/>
</dbReference>
<protein>
    <submittedName>
        <fullName evidence="1">Uncharacterized protein</fullName>
    </submittedName>
</protein>
<gene>
    <name evidence="1" type="ORF">O181_018434</name>
</gene>
<dbReference type="EMBL" id="AVOT02005295">
    <property type="protein sequence ID" value="MBW0478719.1"/>
    <property type="molecule type" value="Genomic_DNA"/>
</dbReference>
<dbReference type="AlphaFoldDB" id="A0A9Q3GTS2"/>
<reference evidence="1" key="1">
    <citation type="submission" date="2021-03" db="EMBL/GenBank/DDBJ databases">
        <title>Draft genome sequence of rust myrtle Austropuccinia psidii MF-1, a brazilian biotype.</title>
        <authorList>
            <person name="Quecine M.C."/>
            <person name="Pachon D.M.R."/>
            <person name="Bonatelli M.L."/>
            <person name="Correr F.H."/>
            <person name="Franceschini L.M."/>
            <person name="Leite T.F."/>
            <person name="Margarido G.R.A."/>
            <person name="Almeida C.A."/>
            <person name="Ferrarezi J.A."/>
            <person name="Labate C.A."/>
        </authorList>
    </citation>
    <scope>NUCLEOTIDE SEQUENCE</scope>
    <source>
        <strain evidence="1">MF-1</strain>
    </source>
</reference>
<name>A0A9Q3GTS2_9BASI</name>
<proteinExistence type="predicted"/>
<sequence>MTIGHASGNIHKNVDGLSRWALLNTPENPGRVPQEENHIGGIRATDIGTEFINQFRESHEMDESLIILCQLLMKDCKDQYLSTKLDET</sequence>
<evidence type="ECO:0000313" key="2">
    <source>
        <dbReference type="Proteomes" id="UP000765509"/>
    </source>
</evidence>
<evidence type="ECO:0000313" key="1">
    <source>
        <dbReference type="EMBL" id="MBW0478719.1"/>
    </source>
</evidence>